<dbReference type="Pfam" id="PF13417">
    <property type="entry name" value="GST_N_3"/>
    <property type="match status" value="1"/>
</dbReference>
<keyword evidence="2" id="KW-0808">Transferase</keyword>
<dbReference type="InterPro" id="IPR036282">
    <property type="entry name" value="Glutathione-S-Trfase_C_sf"/>
</dbReference>
<dbReference type="SFLD" id="SFLDS00019">
    <property type="entry name" value="Glutathione_Transferase_(cytos"/>
    <property type="match status" value="1"/>
</dbReference>
<dbReference type="SUPFAM" id="SSF47616">
    <property type="entry name" value="GST C-terminal domain-like"/>
    <property type="match status" value="1"/>
</dbReference>
<dbReference type="RefSeq" id="WP_133701868.1">
    <property type="nucleotide sequence ID" value="NZ_SNXS01000004.1"/>
</dbReference>
<evidence type="ECO:0000313" key="3">
    <source>
        <dbReference type="Proteomes" id="UP000295361"/>
    </source>
</evidence>
<dbReference type="InterPro" id="IPR034338">
    <property type="entry name" value="GST_4_C"/>
</dbReference>
<dbReference type="SUPFAM" id="SSF52833">
    <property type="entry name" value="Thioredoxin-like"/>
    <property type="match status" value="1"/>
</dbReference>
<dbReference type="AlphaFoldDB" id="A0A4R6QLC1"/>
<organism evidence="2 3">
    <name type="scientific">Roseateles toxinivorans</name>
    <dbReference type="NCBI Taxonomy" id="270368"/>
    <lineage>
        <taxon>Bacteria</taxon>
        <taxon>Pseudomonadati</taxon>
        <taxon>Pseudomonadota</taxon>
        <taxon>Betaproteobacteria</taxon>
        <taxon>Burkholderiales</taxon>
        <taxon>Sphaerotilaceae</taxon>
        <taxon>Roseateles</taxon>
    </lineage>
</organism>
<evidence type="ECO:0000259" key="1">
    <source>
        <dbReference type="PROSITE" id="PS50404"/>
    </source>
</evidence>
<dbReference type="PANTHER" id="PTHR42673">
    <property type="entry name" value="MALEYLACETOACETATE ISOMERASE"/>
    <property type="match status" value="1"/>
</dbReference>
<dbReference type="InterPro" id="IPR036249">
    <property type="entry name" value="Thioredoxin-like_sf"/>
</dbReference>
<dbReference type="GO" id="GO:0006559">
    <property type="term" value="P:L-phenylalanine catabolic process"/>
    <property type="evidence" value="ECO:0007669"/>
    <property type="project" value="TreeGrafter"/>
</dbReference>
<dbReference type="GO" id="GO:0006749">
    <property type="term" value="P:glutathione metabolic process"/>
    <property type="evidence" value="ECO:0007669"/>
    <property type="project" value="TreeGrafter"/>
</dbReference>
<feature type="domain" description="GST N-terminal" evidence="1">
    <location>
        <begin position="6"/>
        <end position="87"/>
    </location>
</feature>
<dbReference type="OrthoDB" id="8857552at2"/>
<gene>
    <name evidence="2" type="ORF">DES47_104306</name>
</gene>
<comment type="caution">
    <text evidence="2">The sequence shown here is derived from an EMBL/GenBank/DDBJ whole genome shotgun (WGS) entry which is preliminary data.</text>
</comment>
<dbReference type="InterPro" id="IPR040079">
    <property type="entry name" value="Glutathione_S-Trfase"/>
</dbReference>
<keyword evidence="3" id="KW-1185">Reference proteome</keyword>
<dbReference type="InParanoid" id="A0A4R6QLC1"/>
<dbReference type="NCBIfam" id="NF011693">
    <property type="entry name" value="PRK15113.1"/>
    <property type="match status" value="1"/>
</dbReference>
<dbReference type="Pfam" id="PF14834">
    <property type="entry name" value="GST_C_4"/>
    <property type="match status" value="1"/>
</dbReference>
<reference evidence="2 3" key="1">
    <citation type="submission" date="2019-03" db="EMBL/GenBank/DDBJ databases">
        <title>Genomic Encyclopedia of Type Strains, Phase IV (KMG-IV): sequencing the most valuable type-strain genomes for metagenomic binning, comparative biology and taxonomic classification.</title>
        <authorList>
            <person name="Goeker M."/>
        </authorList>
    </citation>
    <scope>NUCLEOTIDE SEQUENCE [LARGE SCALE GENOMIC DNA]</scope>
    <source>
        <strain evidence="2 3">DSM 16998</strain>
    </source>
</reference>
<dbReference type="SFLD" id="SFLDG00358">
    <property type="entry name" value="Main_(cytGST)"/>
    <property type="match status" value="1"/>
</dbReference>
<dbReference type="Gene3D" id="3.40.30.10">
    <property type="entry name" value="Glutaredoxin"/>
    <property type="match status" value="1"/>
</dbReference>
<dbReference type="GO" id="GO:0016034">
    <property type="term" value="F:maleylacetoacetate isomerase activity"/>
    <property type="evidence" value="ECO:0007669"/>
    <property type="project" value="TreeGrafter"/>
</dbReference>
<proteinExistence type="predicted"/>
<accession>A0A4R6QLC1</accession>
<name>A0A4R6QLC1_9BURK</name>
<dbReference type="GO" id="GO:0004364">
    <property type="term" value="F:glutathione transferase activity"/>
    <property type="evidence" value="ECO:0007669"/>
    <property type="project" value="TreeGrafter"/>
</dbReference>
<sequence>MPSAPFTLIVDSLFTSPYAMSAFIALQEKGLAFELETVNLEAGQQHSLAFRRQSRTSRVPTLVQGDFTLSESSAITEYLEDLYPAPGHARVYPADLQQRALARQVQAWLRSDLLALRSERTTEVIFFRPNPAPLSAEGQAAADKLIRVAEGLLTPGAEHLFGAWCLADTDLALMLNRLALNGDALPERLKSYAQRQWQRPSVQQWVGQSRT</sequence>
<dbReference type="Gene3D" id="1.20.1050.10">
    <property type="match status" value="1"/>
</dbReference>
<dbReference type="InterPro" id="IPR004045">
    <property type="entry name" value="Glutathione_S-Trfase_N"/>
</dbReference>
<dbReference type="PANTHER" id="PTHR42673:SF21">
    <property type="entry name" value="GLUTATHIONE S-TRANSFERASE YFCF"/>
    <property type="match status" value="1"/>
</dbReference>
<dbReference type="PROSITE" id="PS50404">
    <property type="entry name" value="GST_NTER"/>
    <property type="match status" value="1"/>
</dbReference>
<dbReference type="CDD" id="cd03195">
    <property type="entry name" value="GST_C_4"/>
    <property type="match status" value="1"/>
</dbReference>
<dbReference type="CDD" id="cd00570">
    <property type="entry name" value="GST_N_family"/>
    <property type="match status" value="1"/>
</dbReference>
<dbReference type="FunCoup" id="A0A4R6QLC1">
    <property type="interactions" value="96"/>
</dbReference>
<dbReference type="EMBL" id="SNXS01000004">
    <property type="protein sequence ID" value="TDP64022.1"/>
    <property type="molecule type" value="Genomic_DNA"/>
</dbReference>
<protein>
    <submittedName>
        <fullName evidence="2">Glutathione S-transferase</fullName>
    </submittedName>
</protein>
<dbReference type="Proteomes" id="UP000295361">
    <property type="component" value="Unassembled WGS sequence"/>
</dbReference>
<evidence type="ECO:0000313" key="2">
    <source>
        <dbReference type="EMBL" id="TDP64022.1"/>
    </source>
</evidence>